<evidence type="ECO:0000256" key="1">
    <source>
        <dbReference type="SAM" id="Phobius"/>
    </source>
</evidence>
<evidence type="ECO:0008006" key="4">
    <source>
        <dbReference type="Google" id="ProtNLM"/>
    </source>
</evidence>
<feature type="transmembrane region" description="Helical" evidence="1">
    <location>
        <begin position="20"/>
        <end position="42"/>
    </location>
</feature>
<proteinExistence type="predicted"/>
<evidence type="ECO:0000313" key="2">
    <source>
        <dbReference type="EMBL" id="RPB13200.1"/>
    </source>
</evidence>
<gene>
    <name evidence="2" type="ORF">P167DRAFT_134478</name>
</gene>
<organism evidence="2 3">
    <name type="scientific">Morchella conica CCBAS932</name>
    <dbReference type="NCBI Taxonomy" id="1392247"/>
    <lineage>
        <taxon>Eukaryota</taxon>
        <taxon>Fungi</taxon>
        <taxon>Dikarya</taxon>
        <taxon>Ascomycota</taxon>
        <taxon>Pezizomycotina</taxon>
        <taxon>Pezizomycetes</taxon>
        <taxon>Pezizales</taxon>
        <taxon>Morchellaceae</taxon>
        <taxon>Morchella</taxon>
    </lineage>
</organism>
<keyword evidence="1" id="KW-1133">Transmembrane helix</keyword>
<keyword evidence="3" id="KW-1185">Reference proteome</keyword>
<dbReference type="InParanoid" id="A0A3N4KRQ7"/>
<dbReference type="EMBL" id="ML119124">
    <property type="protein sequence ID" value="RPB13200.1"/>
    <property type="molecule type" value="Genomic_DNA"/>
</dbReference>
<feature type="transmembrane region" description="Helical" evidence="1">
    <location>
        <begin position="63"/>
        <end position="87"/>
    </location>
</feature>
<reference evidence="2 3" key="1">
    <citation type="journal article" date="2018" name="Nat. Ecol. Evol.">
        <title>Pezizomycetes genomes reveal the molecular basis of ectomycorrhizal truffle lifestyle.</title>
        <authorList>
            <person name="Murat C."/>
            <person name="Payen T."/>
            <person name="Noel B."/>
            <person name="Kuo A."/>
            <person name="Morin E."/>
            <person name="Chen J."/>
            <person name="Kohler A."/>
            <person name="Krizsan K."/>
            <person name="Balestrini R."/>
            <person name="Da Silva C."/>
            <person name="Montanini B."/>
            <person name="Hainaut M."/>
            <person name="Levati E."/>
            <person name="Barry K.W."/>
            <person name="Belfiori B."/>
            <person name="Cichocki N."/>
            <person name="Clum A."/>
            <person name="Dockter R.B."/>
            <person name="Fauchery L."/>
            <person name="Guy J."/>
            <person name="Iotti M."/>
            <person name="Le Tacon F."/>
            <person name="Lindquist E.A."/>
            <person name="Lipzen A."/>
            <person name="Malagnac F."/>
            <person name="Mello A."/>
            <person name="Molinier V."/>
            <person name="Miyauchi S."/>
            <person name="Poulain J."/>
            <person name="Riccioni C."/>
            <person name="Rubini A."/>
            <person name="Sitrit Y."/>
            <person name="Splivallo R."/>
            <person name="Traeger S."/>
            <person name="Wang M."/>
            <person name="Zifcakova L."/>
            <person name="Wipf D."/>
            <person name="Zambonelli A."/>
            <person name="Paolocci F."/>
            <person name="Nowrousian M."/>
            <person name="Ottonello S."/>
            <person name="Baldrian P."/>
            <person name="Spatafora J.W."/>
            <person name="Henrissat B."/>
            <person name="Nagy L.G."/>
            <person name="Aury J.M."/>
            <person name="Wincker P."/>
            <person name="Grigoriev I.V."/>
            <person name="Bonfante P."/>
            <person name="Martin F.M."/>
        </authorList>
    </citation>
    <scope>NUCLEOTIDE SEQUENCE [LARGE SCALE GENOMIC DNA]</scope>
    <source>
        <strain evidence="2 3">CCBAS932</strain>
    </source>
</reference>
<evidence type="ECO:0000313" key="3">
    <source>
        <dbReference type="Proteomes" id="UP000277580"/>
    </source>
</evidence>
<keyword evidence="1" id="KW-0812">Transmembrane</keyword>
<sequence>MRAGSIAVGGLAPGSMISDGLLYSTLVSMCCVFLGLGSRLWVREDGIVWVEFNGVSRVAWRMYVLWWVKHWLSAVELCSLVWGYVVWDAWGG</sequence>
<accession>A0A3N4KRQ7</accession>
<keyword evidence="1" id="KW-0472">Membrane</keyword>
<dbReference type="AlphaFoldDB" id="A0A3N4KRQ7"/>
<dbReference type="Proteomes" id="UP000277580">
    <property type="component" value="Unassembled WGS sequence"/>
</dbReference>
<name>A0A3N4KRQ7_9PEZI</name>
<protein>
    <recommendedName>
        <fullName evidence="4">Transmembrane protein</fullName>
    </recommendedName>
</protein>